<dbReference type="PANTHER" id="PTHR34478">
    <property type="entry name" value="PROTEIN LEMA"/>
    <property type="match status" value="1"/>
</dbReference>
<evidence type="ECO:0000256" key="1">
    <source>
        <dbReference type="ARBA" id="ARBA00004167"/>
    </source>
</evidence>
<dbReference type="PATRIC" id="fig|1288963.3.peg.2642"/>
<dbReference type="OrthoDB" id="9804152at2"/>
<comment type="subcellular location">
    <subcellularLocation>
        <location evidence="1">Membrane</location>
        <topology evidence="1">Single-pass membrane protein</topology>
    </subcellularLocation>
</comment>
<dbReference type="RefSeq" id="WP_010854786.1">
    <property type="nucleotide sequence ID" value="NZ_AQHR01000073.1"/>
</dbReference>
<keyword evidence="3 6" id="KW-0812">Transmembrane</keyword>
<gene>
    <name evidence="7" type="ORF">ADIS_2651</name>
</gene>
<keyword evidence="8" id="KW-1185">Reference proteome</keyword>
<sequence>MNIPLLFFIAVFLTVIFVYNQLIRLRNLVKEGWSGIDVQLKRRADLVPNLVSVVKAYAVHERTLFEEITRIRSEALQPHTVEEQGQSESALTRSLQKLLLLAEAYPGLKADSHFLELQRELAAVETTLQKARRYYNGTVRELNTKIETFPQNLIAGLFSFKPAPFFSLSSDAERSTPEIEL</sequence>
<keyword evidence="5 6" id="KW-0472">Membrane</keyword>
<dbReference type="PANTHER" id="PTHR34478:SF2">
    <property type="entry name" value="MEMBRANE PROTEIN"/>
    <property type="match status" value="1"/>
</dbReference>
<evidence type="ECO:0000256" key="4">
    <source>
        <dbReference type="ARBA" id="ARBA00022989"/>
    </source>
</evidence>
<evidence type="ECO:0000256" key="3">
    <source>
        <dbReference type="ARBA" id="ARBA00022692"/>
    </source>
</evidence>
<dbReference type="Pfam" id="PF04011">
    <property type="entry name" value="LemA"/>
    <property type="match status" value="1"/>
</dbReference>
<name>R7ZRN0_9BACT</name>
<keyword evidence="4 6" id="KW-1133">Transmembrane helix</keyword>
<comment type="similarity">
    <text evidence="2">Belongs to the LemA family.</text>
</comment>
<comment type="caution">
    <text evidence="7">The sequence shown here is derived from an EMBL/GenBank/DDBJ whole genome shotgun (WGS) entry which is preliminary data.</text>
</comment>
<reference evidence="7 8" key="1">
    <citation type="submission" date="2013-02" db="EMBL/GenBank/DDBJ databases">
        <title>A novel strain isolated from Lonar lake, Maharashtra, India.</title>
        <authorList>
            <person name="Singh A."/>
        </authorList>
    </citation>
    <scope>NUCLEOTIDE SEQUENCE [LARGE SCALE GENOMIC DNA]</scope>
    <source>
        <strain evidence="7 8">AK24</strain>
    </source>
</reference>
<dbReference type="InterPro" id="IPR023353">
    <property type="entry name" value="LemA-like_dom_sf"/>
</dbReference>
<dbReference type="SUPFAM" id="SSF140478">
    <property type="entry name" value="LemA-like"/>
    <property type="match status" value="1"/>
</dbReference>
<dbReference type="Proteomes" id="UP000013909">
    <property type="component" value="Unassembled WGS sequence"/>
</dbReference>
<dbReference type="AlphaFoldDB" id="R7ZRN0"/>
<dbReference type="GO" id="GO:0016020">
    <property type="term" value="C:membrane"/>
    <property type="evidence" value="ECO:0007669"/>
    <property type="project" value="UniProtKB-SubCell"/>
</dbReference>
<evidence type="ECO:0000313" key="7">
    <source>
        <dbReference type="EMBL" id="EON76780.1"/>
    </source>
</evidence>
<evidence type="ECO:0000256" key="2">
    <source>
        <dbReference type="ARBA" id="ARBA00008854"/>
    </source>
</evidence>
<proteinExistence type="inferred from homology"/>
<accession>R7ZRN0</accession>
<dbReference type="EMBL" id="AQHR01000073">
    <property type="protein sequence ID" value="EON76780.1"/>
    <property type="molecule type" value="Genomic_DNA"/>
</dbReference>
<dbReference type="Gene3D" id="1.20.1440.20">
    <property type="entry name" value="LemA-like domain"/>
    <property type="match status" value="1"/>
</dbReference>
<dbReference type="STRING" id="1232681.ADIS_2651"/>
<organism evidence="7 8">
    <name type="scientific">Lunatimonas lonarensis</name>
    <dbReference type="NCBI Taxonomy" id="1232681"/>
    <lineage>
        <taxon>Bacteria</taxon>
        <taxon>Pseudomonadati</taxon>
        <taxon>Bacteroidota</taxon>
        <taxon>Cytophagia</taxon>
        <taxon>Cytophagales</taxon>
        <taxon>Cyclobacteriaceae</taxon>
    </lineage>
</organism>
<feature type="transmembrane region" description="Helical" evidence="6">
    <location>
        <begin position="6"/>
        <end position="23"/>
    </location>
</feature>
<evidence type="ECO:0000313" key="8">
    <source>
        <dbReference type="Proteomes" id="UP000013909"/>
    </source>
</evidence>
<dbReference type="InterPro" id="IPR007156">
    <property type="entry name" value="MamQ_LemA"/>
</dbReference>
<protein>
    <submittedName>
        <fullName evidence="7">LemA protein</fullName>
    </submittedName>
</protein>
<evidence type="ECO:0000256" key="5">
    <source>
        <dbReference type="ARBA" id="ARBA00023136"/>
    </source>
</evidence>
<evidence type="ECO:0000256" key="6">
    <source>
        <dbReference type="SAM" id="Phobius"/>
    </source>
</evidence>